<dbReference type="InterPro" id="IPR003714">
    <property type="entry name" value="PhoH"/>
</dbReference>
<comment type="subcellular location">
    <subcellularLocation>
        <location evidence="1">Cytoplasm</location>
    </subcellularLocation>
</comment>
<evidence type="ECO:0000256" key="3">
    <source>
        <dbReference type="ARBA" id="ARBA00022490"/>
    </source>
</evidence>
<keyword evidence="4" id="KW-0547">Nucleotide-binding</keyword>
<dbReference type="GO" id="GO:0005829">
    <property type="term" value="C:cytosol"/>
    <property type="evidence" value="ECO:0007669"/>
    <property type="project" value="TreeGrafter"/>
</dbReference>
<reference evidence="8" key="1">
    <citation type="journal article" date="2020" name="Nature">
        <title>Giant virus diversity and host interactions through global metagenomics.</title>
        <authorList>
            <person name="Schulz F."/>
            <person name="Roux S."/>
            <person name="Paez-Espino D."/>
            <person name="Jungbluth S."/>
            <person name="Walsh D.A."/>
            <person name="Denef V.J."/>
            <person name="McMahon K.D."/>
            <person name="Konstantinidis K.T."/>
            <person name="Eloe-Fadrosh E.A."/>
            <person name="Kyrpides N.C."/>
            <person name="Woyke T."/>
        </authorList>
    </citation>
    <scope>NUCLEOTIDE SEQUENCE</scope>
    <source>
        <strain evidence="8">GVMAG-M-3300023174-24</strain>
    </source>
</reference>
<dbReference type="InterPro" id="IPR027417">
    <property type="entry name" value="P-loop_NTPase"/>
</dbReference>
<dbReference type="Gene3D" id="3.40.50.300">
    <property type="entry name" value="P-loop containing nucleotide triphosphate hydrolases"/>
    <property type="match status" value="1"/>
</dbReference>
<keyword evidence="5" id="KW-0067">ATP-binding</keyword>
<sequence length="407" mass="45407">MNLRYGGRLVCGSFGGFGSGQFRHYSSNGAFGKTLLVMRSKQSISDTFDNIISKKIQGQNIKKIAPVYKPKSPNQELYYKYLNDPDIPIVFGIGPAGCGKTLLACVTAIEELRRGNIQKIVLTRPIVPVEEEELGFLPGNLIHKMDPWTRPIFDIFLEFYQQRDLDSMLQTGVIEISPLAYMRGRTFKRAFIIADEMQNSTPNQMLMLTTRIGDSTKMAITGDLKQSDRCAANGLLDFMNKYKAYRKANDVVDFSKPSHKTHHDYDIVNEKWCGSGIGIEMVEMSQKDIERSPIVAKILDIYKPLRISNTENVSPLSLKTPPAVGVSNEKWCKPPKKTDDVDAGVVIDKIIDVQGNVPSISVRNVSIIEYGNTTDTNTKKTYMNYDNGSNDAALIPISHLSKHLGGL</sequence>
<organism evidence="8">
    <name type="scientific">viral metagenome</name>
    <dbReference type="NCBI Taxonomy" id="1070528"/>
    <lineage>
        <taxon>unclassified sequences</taxon>
        <taxon>metagenomes</taxon>
        <taxon>organismal metagenomes</taxon>
    </lineage>
</organism>
<dbReference type="PANTHER" id="PTHR30473">
    <property type="entry name" value="PROTEIN PHOH"/>
    <property type="match status" value="1"/>
</dbReference>
<dbReference type="Pfam" id="PF02562">
    <property type="entry name" value="PhoH"/>
    <property type="match status" value="1"/>
</dbReference>
<feature type="domain" description="PhoH-like protein" evidence="7">
    <location>
        <begin position="69"/>
        <end position="255"/>
    </location>
</feature>
<dbReference type="AlphaFoldDB" id="A0A6C0DMD6"/>
<dbReference type="SUPFAM" id="SSF52540">
    <property type="entry name" value="P-loop containing nucleoside triphosphate hydrolases"/>
    <property type="match status" value="1"/>
</dbReference>
<evidence type="ECO:0000256" key="5">
    <source>
        <dbReference type="ARBA" id="ARBA00022840"/>
    </source>
</evidence>
<evidence type="ECO:0000256" key="2">
    <source>
        <dbReference type="ARBA" id="ARBA00010393"/>
    </source>
</evidence>
<evidence type="ECO:0000259" key="7">
    <source>
        <dbReference type="Pfam" id="PF02562"/>
    </source>
</evidence>
<name>A0A6C0DMD6_9ZZZZ</name>
<evidence type="ECO:0000256" key="1">
    <source>
        <dbReference type="ARBA" id="ARBA00004496"/>
    </source>
</evidence>
<evidence type="ECO:0000256" key="4">
    <source>
        <dbReference type="ARBA" id="ARBA00022741"/>
    </source>
</evidence>
<proteinExistence type="inferred from homology"/>
<protein>
    <recommendedName>
        <fullName evidence="6">PhoH-like protein</fullName>
    </recommendedName>
</protein>
<dbReference type="PANTHER" id="PTHR30473:SF1">
    <property type="entry name" value="PHOH-LIKE PROTEIN"/>
    <property type="match status" value="1"/>
</dbReference>
<dbReference type="InterPro" id="IPR051451">
    <property type="entry name" value="PhoH2-like"/>
</dbReference>
<evidence type="ECO:0000256" key="6">
    <source>
        <dbReference type="ARBA" id="ARBA00039970"/>
    </source>
</evidence>
<evidence type="ECO:0000313" key="8">
    <source>
        <dbReference type="EMBL" id="QHT17502.1"/>
    </source>
</evidence>
<comment type="similarity">
    <text evidence="2">Belongs to the PhoH family.</text>
</comment>
<dbReference type="GO" id="GO:0005524">
    <property type="term" value="F:ATP binding"/>
    <property type="evidence" value="ECO:0007669"/>
    <property type="project" value="UniProtKB-KW"/>
</dbReference>
<accession>A0A6C0DMD6</accession>
<dbReference type="EMBL" id="MN739639">
    <property type="protein sequence ID" value="QHT17502.1"/>
    <property type="molecule type" value="Genomic_DNA"/>
</dbReference>
<keyword evidence="3" id="KW-0963">Cytoplasm</keyword>